<dbReference type="AlphaFoldDB" id="A0A451B9V5"/>
<organism evidence="3">
    <name type="scientific">Candidatus Kentrum sp. MB</name>
    <dbReference type="NCBI Taxonomy" id="2138164"/>
    <lineage>
        <taxon>Bacteria</taxon>
        <taxon>Pseudomonadati</taxon>
        <taxon>Pseudomonadota</taxon>
        <taxon>Gammaproteobacteria</taxon>
        <taxon>Candidatus Kentrum</taxon>
    </lineage>
</organism>
<sequence>MFAYGDRSISRIWLRLGVSTSRGIRGSTEKHEEFLSTEITEGERLFATEDTEKKEKKWRFSLLYPPNLSSVVKNLYSFREFRGHSLLWLRLGCAMILPVNQDIIAVFMAR</sequence>
<dbReference type="EMBL" id="CAADFQ010000002">
    <property type="protein sequence ID" value="VFK27147.1"/>
    <property type="molecule type" value="Genomic_DNA"/>
</dbReference>
<protein>
    <submittedName>
        <fullName evidence="3">Uncharacterized protein</fullName>
    </submittedName>
</protein>
<name>A0A451B9V5_9GAMM</name>
<gene>
    <name evidence="1" type="ORF">BECKMB1821G_GA0114241_10165</name>
    <name evidence="3" type="ORF">BECKMB1821H_GA0114242_10155</name>
    <name evidence="2" type="ORF">BECKMB1821I_GA0114274_100256</name>
</gene>
<proteinExistence type="predicted"/>
<dbReference type="EMBL" id="CAADGH010000015">
    <property type="protein sequence ID" value="VFK75068.1"/>
    <property type="molecule type" value="Genomic_DNA"/>
</dbReference>
<dbReference type="EMBL" id="CAADFO010000016">
    <property type="protein sequence ID" value="VFK25797.1"/>
    <property type="molecule type" value="Genomic_DNA"/>
</dbReference>
<accession>A0A451B9V5</accession>
<evidence type="ECO:0000313" key="2">
    <source>
        <dbReference type="EMBL" id="VFK27147.1"/>
    </source>
</evidence>
<evidence type="ECO:0000313" key="1">
    <source>
        <dbReference type="EMBL" id="VFK25797.1"/>
    </source>
</evidence>
<reference evidence="3" key="1">
    <citation type="submission" date="2019-02" db="EMBL/GenBank/DDBJ databases">
        <authorList>
            <person name="Gruber-Vodicka R. H."/>
            <person name="Seah K. B. B."/>
        </authorList>
    </citation>
    <scope>NUCLEOTIDE SEQUENCE</scope>
    <source>
        <strain evidence="1">BECK_BZ197</strain>
        <strain evidence="3">BECK_BZ198</strain>
        <strain evidence="2">BECK_BZ199</strain>
    </source>
</reference>
<evidence type="ECO:0000313" key="3">
    <source>
        <dbReference type="EMBL" id="VFK75068.1"/>
    </source>
</evidence>